<dbReference type="Proteomes" id="UP001139450">
    <property type="component" value="Unassembled WGS sequence"/>
</dbReference>
<keyword evidence="6" id="KW-0472">Membrane</keyword>
<feature type="signal peptide" evidence="8">
    <location>
        <begin position="1"/>
        <end position="21"/>
    </location>
</feature>
<dbReference type="GO" id="GO:0015562">
    <property type="term" value="F:efflux transmembrane transporter activity"/>
    <property type="evidence" value="ECO:0007669"/>
    <property type="project" value="InterPro"/>
</dbReference>
<dbReference type="EMBL" id="JALJEJ010000003">
    <property type="protein sequence ID" value="MCJ8209564.1"/>
    <property type="molecule type" value="Genomic_DNA"/>
</dbReference>
<evidence type="ECO:0000256" key="2">
    <source>
        <dbReference type="ARBA" id="ARBA00007613"/>
    </source>
</evidence>
<comment type="subcellular location">
    <subcellularLocation>
        <location evidence="1">Cell outer membrane</location>
    </subcellularLocation>
</comment>
<accession>A0A9X2B8F7</accession>
<comment type="similarity">
    <text evidence="2">Belongs to the outer membrane factor (OMF) (TC 1.B.17) family.</text>
</comment>
<organism evidence="9 10">
    <name type="scientific">Mucilaginibacter straminoryzae</name>
    <dbReference type="NCBI Taxonomy" id="2932774"/>
    <lineage>
        <taxon>Bacteria</taxon>
        <taxon>Pseudomonadati</taxon>
        <taxon>Bacteroidota</taxon>
        <taxon>Sphingobacteriia</taxon>
        <taxon>Sphingobacteriales</taxon>
        <taxon>Sphingobacteriaceae</taxon>
        <taxon>Mucilaginibacter</taxon>
    </lineage>
</organism>
<keyword evidence="3" id="KW-0813">Transport</keyword>
<dbReference type="PANTHER" id="PTHR30026:SF20">
    <property type="entry name" value="OUTER MEMBRANE PROTEIN TOLC"/>
    <property type="match status" value="1"/>
</dbReference>
<dbReference type="RefSeq" id="WP_245129400.1">
    <property type="nucleotide sequence ID" value="NZ_JALJEJ010000003.1"/>
</dbReference>
<keyword evidence="5" id="KW-0812">Transmembrane</keyword>
<keyword evidence="8" id="KW-0732">Signal</keyword>
<proteinExistence type="inferred from homology"/>
<feature type="chain" id="PRO_5040927560" evidence="8">
    <location>
        <begin position="22"/>
        <end position="440"/>
    </location>
</feature>
<dbReference type="InterPro" id="IPR003423">
    <property type="entry name" value="OMP_efflux"/>
</dbReference>
<evidence type="ECO:0000256" key="5">
    <source>
        <dbReference type="ARBA" id="ARBA00022692"/>
    </source>
</evidence>
<evidence type="ECO:0000313" key="10">
    <source>
        <dbReference type="Proteomes" id="UP001139450"/>
    </source>
</evidence>
<dbReference type="Gene3D" id="1.20.1600.10">
    <property type="entry name" value="Outer membrane efflux proteins (OEP)"/>
    <property type="match status" value="1"/>
</dbReference>
<comment type="caution">
    <text evidence="9">The sequence shown here is derived from an EMBL/GenBank/DDBJ whole genome shotgun (WGS) entry which is preliminary data.</text>
</comment>
<dbReference type="GO" id="GO:0015288">
    <property type="term" value="F:porin activity"/>
    <property type="evidence" value="ECO:0007669"/>
    <property type="project" value="TreeGrafter"/>
</dbReference>
<dbReference type="Pfam" id="PF02321">
    <property type="entry name" value="OEP"/>
    <property type="match status" value="2"/>
</dbReference>
<dbReference type="GO" id="GO:1990281">
    <property type="term" value="C:efflux pump complex"/>
    <property type="evidence" value="ECO:0007669"/>
    <property type="project" value="TreeGrafter"/>
</dbReference>
<gene>
    <name evidence="9" type="ORF">MUY27_07575</name>
</gene>
<evidence type="ECO:0000256" key="8">
    <source>
        <dbReference type="SAM" id="SignalP"/>
    </source>
</evidence>
<protein>
    <submittedName>
        <fullName evidence="9">TolC family protein</fullName>
    </submittedName>
</protein>
<dbReference type="AlphaFoldDB" id="A0A9X2B8F7"/>
<name>A0A9X2B8F7_9SPHI</name>
<dbReference type="InterPro" id="IPR051906">
    <property type="entry name" value="TolC-like"/>
</dbReference>
<evidence type="ECO:0000313" key="9">
    <source>
        <dbReference type="EMBL" id="MCJ8209564.1"/>
    </source>
</evidence>
<dbReference type="GO" id="GO:0009279">
    <property type="term" value="C:cell outer membrane"/>
    <property type="evidence" value="ECO:0007669"/>
    <property type="project" value="UniProtKB-SubCell"/>
</dbReference>
<sequence>MNPLKTLFILSAICLPALSVAQNKPDTIRLHSLPEVLSQAVKNNPTQAVYQQQLKQAALNYKASKGFIYPNASAGFTSTDNLHLSVTPVPGILIGQPGTTFYAQFGKKYNYSTGITLSQSIVDWTAVMQAKIAANNIRLSEAQRESFVQDLKEQVSRLYFSALVAKNALKINAVDKNLADSIVALTRQRLKEGTTDLLSVNQATINSNNILQNAAQSQQLYDQSVENLKILLGEKPVNELELVEGLNVDTLTTSLPGDVGADKSLLPYQQQALVSELQSRSQRAAAYPKLSATMYLGGQQFRDDFGLSLDNNRWNAYRYIGVNLTVPIFTGFTNANKYKSALVQHDIANLQYQNARQQSEINDKLLLKNYADYLQALKASKNSFKLYGDNLRLNQQKYQEGVINMDTYLRAFQDYLNAENLYLNNLSQLLSVRATLISRQ</sequence>
<dbReference type="PANTHER" id="PTHR30026">
    <property type="entry name" value="OUTER MEMBRANE PROTEIN TOLC"/>
    <property type="match status" value="1"/>
</dbReference>
<evidence type="ECO:0000256" key="7">
    <source>
        <dbReference type="ARBA" id="ARBA00023237"/>
    </source>
</evidence>
<evidence type="ECO:0000256" key="3">
    <source>
        <dbReference type="ARBA" id="ARBA00022448"/>
    </source>
</evidence>
<keyword evidence="10" id="KW-1185">Reference proteome</keyword>
<evidence type="ECO:0000256" key="4">
    <source>
        <dbReference type="ARBA" id="ARBA00022452"/>
    </source>
</evidence>
<reference evidence="9" key="1">
    <citation type="submission" date="2022-04" db="EMBL/GenBank/DDBJ databases">
        <title>Mucilaginibacter sp. RS28 isolated from freshwater.</title>
        <authorList>
            <person name="Ko S.-R."/>
        </authorList>
    </citation>
    <scope>NUCLEOTIDE SEQUENCE</scope>
    <source>
        <strain evidence="9">RS28</strain>
    </source>
</reference>
<evidence type="ECO:0000256" key="6">
    <source>
        <dbReference type="ARBA" id="ARBA00023136"/>
    </source>
</evidence>
<keyword evidence="4" id="KW-1134">Transmembrane beta strand</keyword>
<keyword evidence="7" id="KW-0998">Cell outer membrane</keyword>
<evidence type="ECO:0000256" key="1">
    <source>
        <dbReference type="ARBA" id="ARBA00004442"/>
    </source>
</evidence>
<dbReference type="SUPFAM" id="SSF56954">
    <property type="entry name" value="Outer membrane efflux proteins (OEP)"/>
    <property type="match status" value="1"/>
</dbReference>